<dbReference type="InParanoid" id="A0A3N4M3X9"/>
<feature type="domain" description="YCII-related" evidence="1">
    <location>
        <begin position="12"/>
        <end position="96"/>
    </location>
</feature>
<dbReference type="Proteomes" id="UP000267821">
    <property type="component" value="Unassembled WGS sequence"/>
</dbReference>
<accession>A0A3N4M3X9</accession>
<evidence type="ECO:0000313" key="3">
    <source>
        <dbReference type="Proteomes" id="UP000267821"/>
    </source>
</evidence>
<organism evidence="2 3">
    <name type="scientific">Terfezia boudieri ATCC MYA-4762</name>
    <dbReference type="NCBI Taxonomy" id="1051890"/>
    <lineage>
        <taxon>Eukaryota</taxon>
        <taxon>Fungi</taxon>
        <taxon>Dikarya</taxon>
        <taxon>Ascomycota</taxon>
        <taxon>Pezizomycotina</taxon>
        <taxon>Pezizomycetes</taxon>
        <taxon>Pezizales</taxon>
        <taxon>Pezizaceae</taxon>
        <taxon>Terfezia</taxon>
    </lineage>
</organism>
<dbReference type="InterPro" id="IPR011008">
    <property type="entry name" value="Dimeric_a/b-barrel"/>
</dbReference>
<dbReference type="InterPro" id="IPR051807">
    <property type="entry name" value="Sec-metab_biosynth-assoc"/>
</dbReference>
<dbReference type="OrthoDB" id="5519740at2759"/>
<keyword evidence="3" id="KW-1185">Reference proteome</keyword>
<dbReference type="PANTHER" id="PTHR33606">
    <property type="entry name" value="PROTEIN YCII"/>
    <property type="match status" value="1"/>
</dbReference>
<dbReference type="Pfam" id="PF03795">
    <property type="entry name" value="YCII"/>
    <property type="match status" value="1"/>
</dbReference>
<dbReference type="SUPFAM" id="SSF54909">
    <property type="entry name" value="Dimeric alpha+beta barrel"/>
    <property type="match status" value="1"/>
</dbReference>
<dbReference type="EMBL" id="ML121529">
    <property type="protein sequence ID" value="RPB28599.1"/>
    <property type="molecule type" value="Genomic_DNA"/>
</dbReference>
<dbReference type="PANTHER" id="PTHR33606:SF3">
    <property type="entry name" value="PROTEIN YCII"/>
    <property type="match status" value="1"/>
</dbReference>
<evidence type="ECO:0000259" key="1">
    <source>
        <dbReference type="Pfam" id="PF03795"/>
    </source>
</evidence>
<name>A0A3N4M3X9_9PEZI</name>
<dbReference type="Gene3D" id="3.30.70.1060">
    <property type="entry name" value="Dimeric alpha+beta barrel"/>
    <property type="match status" value="1"/>
</dbReference>
<protein>
    <recommendedName>
        <fullName evidence="1">YCII-related domain-containing protein</fullName>
    </recommendedName>
</protein>
<reference evidence="2 3" key="1">
    <citation type="journal article" date="2018" name="Nat. Ecol. Evol.">
        <title>Pezizomycetes genomes reveal the molecular basis of ectomycorrhizal truffle lifestyle.</title>
        <authorList>
            <person name="Murat C."/>
            <person name="Payen T."/>
            <person name="Noel B."/>
            <person name="Kuo A."/>
            <person name="Morin E."/>
            <person name="Chen J."/>
            <person name="Kohler A."/>
            <person name="Krizsan K."/>
            <person name="Balestrini R."/>
            <person name="Da Silva C."/>
            <person name="Montanini B."/>
            <person name="Hainaut M."/>
            <person name="Levati E."/>
            <person name="Barry K.W."/>
            <person name="Belfiori B."/>
            <person name="Cichocki N."/>
            <person name="Clum A."/>
            <person name="Dockter R.B."/>
            <person name="Fauchery L."/>
            <person name="Guy J."/>
            <person name="Iotti M."/>
            <person name="Le Tacon F."/>
            <person name="Lindquist E.A."/>
            <person name="Lipzen A."/>
            <person name="Malagnac F."/>
            <person name="Mello A."/>
            <person name="Molinier V."/>
            <person name="Miyauchi S."/>
            <person name="Poulain J."/>
            <person name="Riccioni C."/>
            <person name="Rubini A."/>
            <person name="Sitrit Y."/>
            <person name="Splivallo R."/>
            <person name="Traeger S."/>
            <person name="Wang M."/>
            <person name="Zifcakova L."/>
            <person name="Wipf D."/>
            <person name="Zambonelli A."/>
            <person name="Paolocci F."/>
            <person name="Nowrousian M."/>
            <person name="Ottonello S."/>
            <person name="Baldrian P."/>
            <person name="Spatafora J.W."/>
            <person name="Henrissat B."/>
            <person name="Nagy L.G."/>
            <person name="Aury J.M."/>
            <person name="Wincker P."/>
            <person name="Grigoriev I.V."/>
            <person name="Bonfante P."/>
            <person name="Martin F.M."/>
        </authorList>
    </citation>
    <scope>NUCLEOTIDE SEQUENCE [LARGE SCALE GENOMIC DNA]</scope>
    <source>
        <strain evidence="2 3">ATCC MYA-4762</strain>
    </source>
</reference>
<gene>
    <name evidence="2" type="ORF">L211DRAFT_818411</name>
</gene>
<sequence>MSTSTEQVNYEWLCVMPDQADALPRRLAVREKHLVNMKSLSDAGKISYGGIMLDRPTLPSETPIPFAGSTIILLASSKEEAIATLKADPYTAGNVWDWDKAEIYPFRTAIRGPVPSS</sequence>
<evidence type="ECO:0000313" key="2">
    <source>
        <dbReference type="EMBL" id="RPB28599.1"/>
    </source>
</evidence>
<proteinExistence type="predicted"/>
<dbReference type="AlphaFoldDB" id="A0A3N4M3X9"/>
<dbReference type="InterPro" id="IPR005545">
    <property type="entry name" value="YCII"/>
</dbReference>